<name>A0ABQ9WNH7_9EUKA</name>
<organism evidence="1 2">
    <name type="scientific">Blattamonas nauphoetae</name>
    <dbReference type="NCBI Taxonomy" id="2049346"/>
    <lineage>
        <taxon>Eukaryota</taxon>
        <taxon>Metamonada</taxon>
        <taxon>Preaxostyla</taxon>
        <taxon>Oxymonadida</taxon>
        <taxon>Blattamonas</taxon>
    </lineage>
</organism>
<gene>
    <name evidence="1" type="ORF">BLNAU_24055</name>
</gene>
<accession>A0ABQ9WNH7</accession>
<keyword evidence="2" id="KW-1185">Reference proteome</keyword>
<reference evidence="1 2" key="1">
    <citation type="journal article" date="2022" name="bioRxiv">
        <title>Genomics of Preaxostyla Flagellates Illuminates Evolutionary Transitions and the Path Towards Mitochondrial Loss.</title>
        <authorList>
            <person name="Novak L.V.F."/>
            <person name="Treitli S.C."/>
            <person name="Pyrih J."/>
            <person name="Halakuc P."/>
            <person name="Pipaliya S.V."/>
            <person name="Vacek V."/>
            <person name="Brzon O."/>
            <person name="Soukal P."/>
            <person name="Eme L."/>
            <person name="Dacks J.B."/>
            <person name="Karnkowska A."/>
            <person name="Elias M."/>
            <person name="Hampl V."/>
        </authorList>
    </citation>
    <scope>NUCLEOTIDE SEQUENCE [LARGE SCALE GENOMIC DNA]</scope>
    <source>
        <strain evidence="1">NAU3</strain>
        <tissue evidence="1">Gut</tissue>
    </source>
</reference>
<sequence length="500" mass="57310">MDNLLSNPFLLHNLASSFTRFVLHPNNRNIFVPAAHSFLCGDAVESSEQLLDAVKKAKETHSMETVRNAFYDWTEWVTMMKTIEKDAAQRSDLSFLQSRCLRSTLSLQTKHQLRANPTPIEENRFADSCHFTTTTDALLSPQPSPPKLTSNPNNHHPLLNISLRSNFVPSKPCPTHYLLTRPPPDSFSWNTRPSIESESELDADFQLDSLSVDLHEKFHTSLFDETDDTKLVAALRRCHAVVEATKSTKCISDVHTFRSLLLAGLHSPHTIVQFECFDLFFELEDYIPTVNDPRDVRFACLRMAFQEGTFWEKMTLLWLWERWLNFGAKNGDRKDMNESDFDFSDPVVFLKVWSDVSECTSRKFLFTPYVAQHQPPFESIFSKSSTALVFISPFGACFSLVKVFRMLYPSNMNENPDEPQILCQVGDVVVSLHWFNIPSHFDSPPLPSSFSGWCSARRPPNSLLPLWHPSLISPYNLQPDWNRIRVVLKKDSLPVKESTF</sequence>
<comment type="caution">
    <text evidence="1">The sequence shown here is derived from an EMBL/GenBank/DDBJ whole genome shotgun (WGS) entry which is preliminary data.</text>
</comment>
<evidence type="ECO:0000313" key="1">
    <source>
        <dbReference type="EMBL" id="KAK2941026.1"/>
    </source>
</evidence>
<proteinExistence type="predicted"/>
<dbReference type="EMBL" id="JARBJD010000563">
    <property type="protein sequence ID" value="KAK2941026.1"/>
    <property type="molecule type" value="Genomic_DNA"/>
</dbReference>
<evidence type="ECO:0000313" key="2">
    <source>
        <dbReference type="Proteomes" id="UP001281761"/>
    </source>
</evidence>
<dbReference type="Proteomes" id="UP001281761">
    <property type="component" value="Unassembled WGS sequence"/>
</dbReference>
<protein>
    <submittedName>
        <fullName evidence="1">Uncharacterized protein</fullName>
    </submittedName>
</protein>